<protein>
    <recommendedName>
        <fullName evidence="9">Lipoprotein signal peptidase</fullName>
        <ecNumber evidence="9">3.4.23.36</ecNumber>
    </recommendedName>
    <alternativeName>
        <fullName evidence="9">Prolipoprotein signal peptidase</fullName>
    </alternativeName>
    <alternativeName>
        <fullName evidence="9">Signal peptidase II</fullName>
        <shortName evidence="9">SPase II</shortName>
    </alternativeName>
</protein>
<feature type="active site" evidence="9">
    <location>
        <position position="173"/>
    </location>
</feature>
<evidence type="ECO:0000256" key="3">
    <source>
        <dbReference type="ARBA" id="ARBA00022670"/>
    </source>
</evidence>
<dbReference type="NCBIfam" id="TIGR00077">
    <property type="entry name" value="lspA"/>
    <property type="match status" value="1"/>
</dbReference>
<reference evidence="11" key="1">
    <citation type="submission" date="2006-04" db="EMBL/GenBank/DDBJ databases">
        <title>Complete sequence of chromosome of Deinococcus geothermalis DSM 11300.</title>
        <authorList>
            <consortium name="US DOE Joint Genome Institute"/>
            <person name="Copeland A."/>
            <person name="Lucas S."/>
            <person name="Lapidus A."/>
            <person name="Barry K."/>
            <person name="Detter J.C."/>
            <person name="Glavina del Rio T."/>
            <person name="Hammon N."/>
            <person name="Israni S."/>
            <person name="Dalin E."/>
            <person name="Tice H."/>
            <person name="Pitluck S."/>
            <person name="Brettin T."/>
            <person name="Bruce D."/>
            <person name="Han C."/>
            <person name="Tapia R."/>
            <person name="Saunders E."/>
            <person name="Gilna P."/>
            <person name="Schmutz J."/>
            <person name="Larimer F."/>
            <person name="Land M."/>
            <person name="Hauser L."/>
            <person name="Kyrpides N."/>
            <person name="Kim E."/>
            <person name="Daly M.J."/>
            <person name="Fredrickson J.K."/>
            <person name="Makarova K.S."/>
            <person name="Gaidamakova E.K."/>
            <person name="Zhai M."/>
            <person name="Richardson P."/>
        </authorList>
    </citation>
    <scope>NUCLEOTIDE SEQUENCE</scope>
    <source>
        <strain evidence="11">DSM 11300</strain>
    </source>
</reference>
<dbReference type="PRINTS" id="PR00781">
    <property type="entry name" value="LIPOSIGPTASE"/>
</dbReference>
<comment type="caution">
    <text evidence="9">Lacks conserved residue(s) required for the propagation of feature annotation.</text>
</comment>
<dbReference type="GO" id="GO:0005886">
    <property type="term" value="C:plasma membrane"/>
    <property type="evidence" value="ECO:0007669"/>
    <property type="project" value="UniProtKB-SubCell"/>
</dbReference>
<evidence type="ECO:0000256" key="4">
    <source>
        <dbReference type="ARBA" id="ARBA00022692"/>
    </source>
</evidence>
<dbReference type="KEGG" id="dge:Dgeo_2249"/>
<evidence type="ECO:0000313" key="12">
    <source>
        <dbReference type="Proteomes" id="UP000002431"/>
    </source>
</evidence>
<evidence type="ECO:0000256" key="9">
    <source>
        <dbReference type="HAMAP-Rule" id="MF_00161"/>
    </source>
</evidence>
<comment type="catalytic activity">
    <reaction evidence="9">
        <text>Release of signal peptides from bacterial membrane prolipoproteins. Hydrolyzes -Xaa-Yaa-Zaa-|-(S,diacylglyceryl)Cys-, in which Xaa is hydrophobic (preferably Leu), and Yaa (Ala or Ser) and Zaa (Gly or Ala) have small, neutral side chains.</text>
        <dbReference type="EC" id="3.4.23.36"/>
    </reaction>
</comment>
<feature type="transmembrane region" description="Helical" evidence="9">
    <location>
        <begin position="120"/>
        <end position="137"/>
    </location>
</feature>
<dbReference type="GO" id="GO:0004190">
    <property type="term" value="F:aspartic-type endopeptidase activity"/>
    <property type="evidence" value="ECO:0007669"/>
    <property type="project" value="UniProtKB-UniRule"/>
</dbReference>
<keyword evidence="2 9" id="KW-1003">Cell membrane</keyword>
<dbReference type="UniPathway" id="UPA00665"/>
<evidence type="ECO:0000256" key="6">
    <source>
        <dbReference type="ARBA" id="ARBA00022801"/>
    </source>
</evidence>
<keyword evidence="5 9" id="KW-0064">Aspartyl protease</keyword>
<dbReference type="EC" id="3.4.23.36" evidence="9"/>
<dbReference type="PANTHER" id="PTHR33695:SF1">
    <property type="entry name" value="LIPOPROTEIN SIGNAL PEPTIDASE"/>
    <property type="match status" value="1"/>
</dbReference>
<dbReference type="NCBIfam" id="NF011359">
    <property type="entry name" value="PRK14777.1"/>
    <property type="match status" value="1"/>
</dbReference>
<keyword evidence="4 9" id="KW-0812">Transmembrane</keyword>
<dbReference type="RefSeq" id="WP_011531364.1">
    <property type="nucleotide sequence ID" value="NC_008025.1"/>
</dbReference>
<proteinExistence type="inferred from homology"/>
<dbReference type="Proteomes" id="UP000002431">
    <property type="component" value="Chromosome"/>
</dbReference>
<organism evidence="11 12">
    <name type="scientific">Deinococcus geothermalis (strain DSM 11300 / CIP 105573 / AG-3a)</name>
    <dbReference type="NCBI Taxonomy" id="319795"/>
    <lineage>
        <taxon>Bacteria</taxon>
        <taxon>Thermotogati</taxon>
        <taxon>Deinococcota</taxon>
        <taxon>Deinococci</taxon>
        <taxon>Deinococcales</taxon>
        <taxon>Deinococcaceae</taxon>
        <taxon>Deinococcus</taxon>
    </lineage>
</organism>
<dbReference type="InterPro" id="IPR001872">
    <property type="entry name" value="Peptidase_A8"/>
</dbReference>
<keyword evidence="8 9" id="KW-0472">Membrane</keyword>
<evidence type="ECO:0000256" key="1">
    <source>
        <dbReference type="ARBA" id="ARBA00006139"/>
    </source>
</evidence>
<dbReference type="HOGENOM" id="CLU_083252_3_2_0"/>
<evidence type="ECO:0000256" key="10">
    <source>
        <dbReference type="RuleBase" id="RU004181"/>
    </source>
</evidence>
<keyword evidence="3 9" id="KW-0645">Protease</keyword>
<keyword evidence="11" id="KW-0449">Lipoprotein</keyword>
<comment type="subcellular location">
    <subcellularLocation>
        <location evidence="9">Cell membrane</location>
        <topology evidence="9">Multi-pass membrane protein</topology>
    </subcellularLocation>
</comment>
<keyword evidence="7 9" id="KW-1133">Transmembrane helix</keyword>
<feature type="transmembrane region" description="Helical" evidence="9">
    <location>
        <begin position="85"/>
        <end position="113"/>
    </location>
</feature>
<evidence type="ECO:0000256" key="7">
    <source>
        <dbReference type="ARBA" id="ARBA00022989"/>
    </source>
</evidence>
<accession>Q1IW41</accession>
<dbReference type="PANTHER" id="PTHR33695">
    <property type="entry name" value="LIPOPROTEIN SIGNAL PEPTIDASE"/>
    <property type="match status" value="1"/>
</dbReference>
<sequence length="195" mass="20616">MPSIVGGRPGDNVTQPDLPILRDVPTLLERQRTFPAWVPLLLATLLIVADQALKAWALANLREGAPPLPVLPGVLDWVLTFNTGAAWSLFAGSALPLAIARLLVGLGILAYLVARPQNRFLTVVLSMIAAGAIGNTIDGLRFGRVTDMLHAPPLSAITRALGAGDFPIFNLADSCVVLGTLLLLIGSFVGERKKS</sequence>
<keyword evidence="12" id="KW-1185">Reference proteome</keyword>
<name>Q1IW41_DEIGD</name>
<evidence type="ECO:0000313" key="11">
    <source>
        <dbReference type="EMBL" id="ABF46543.1"/>
    </source>
</evidence>
<dbReference type="Pfam" id="PF01252">
    <property type="entry name" value="Peptidase_A8"/>
    <property type="match status" value="1"/>
</dbReference>
<keyword evidence="6 9" id="KW-0378">Hydrolase</keyword>
<dbReference type="eggNOG" id="COG0597">
    <property type="taxonomic scope" value="Bacteria"/>
</dbReference>
<dbReference type="EMBL" id="CP000359">
    <property type="protein sequence ID" value="ABF46543.1"/>
    <property type="molecule type" value="Genomic_DNA"/>
</dbReference>
<comment type="pathway">
    <text evidence="9">Protein modification; lipoprotein biosynthesis (signal peptide cleavage).</text>
</comment>
<evidence type="ECO:0000256" key="2">
    <source>
        <dbReference type="ARBA" id="ARBA00022475"/>
    </source>
</evidence>
<dbReference type="GO" id="GO:0006508">
    <property type="term" value="P:proteolysis"/>
    <property type="evidence" value="ECO:0007669"/>
    <property type="project" value="UniProtKB-KW"/>
</dbReference>
<dbReference type="STRING" id="319795.Dgeo_2249"/>
<feature type="active site" evidence="9">
    <location>
        <position position="147"/>
    </location>
</feature>
<evidence type="ECO:0000256" key="5">
    <source>
        <dbReference type="ARBA" id="ARBA00022750"/>
    </source>
</evidence>
<dbReference type="HAMAP" id="MF_00161">
    <property type="entry name" value="LspA"/>
    <property type="match status" value="1"/>
</dbReference>
<feature type="transmembrane region" description="Helical" evidence="9">
    <location>
        <begin position="168"/>
        <end position="189"/>
    </location>
</feature>
<gene>
    <name evidence="9" type="primary">lspA</name>
    <name evidence="11" type="ordered locus">Dgeo_2249</name>
</gene>
<dbReference type="AlphaFoldDB" id="Q1IW41"/>
<comment type="similarity">
    <text evidence="1 9 10">Belongs to the peptidase A8 family.</text>
</comment>
<comment type="function">
    <text evidence="9">This protein specifically catalyzes the removal of signal peptides from prolipoproteins.</text>
</comment>
<evidence type="ECO:0000256" key="8">
    <source>
        <dbReference type="ARBA" id="ARBA00023136"/>
    </source>
</evidence>